<organism evidence="2 3">
    <name type="scientific">Oryza meyeriana var. granulata</name>
    <dbReference type="NCBI Taxonomy" id="110450"/>
    <lineage>
        <taxon>Eukaryota</taxon>
        <taxon>Viridiplantae</taxon>
        <taxon>Streptophyta</taxon>
        <taxon>Embryophyta</taxon>
        <taxon>Tracheophyta</taxon>
        <taxon>Spermatophyta</taxon>
        <taxon>Magnoliopsida</taxon>
        <taxon>Liliopsida</taxon>
        <taxon>Poales</taxon>
        <taxon>Poaceae</taxon>
        <taxon>BOP clade</taxon>
        <taxon>Oryzoideae</taxon>
        <taxon>Oryzeae</taxon>
        <taxon>Oryzinae</taxon>
        <taxon>Oryza</taxon>
        <taxon>Oryza meyeriana</taxon>
    </lineage>
</organism>
<accession>A0A6G1DWU3</accession>
<comment type="caution">
    <text evidence="2">The sequence shown here is derived from an EMBL/GenBank/DDBJ whole genome shotgun (WGS) entry which is preliminary data.</text>
</comment>
<dbReference type="Proteomes" id="UP000479710">
    <property type="component" value="Unassembled WGS sequence"/>
</dbReference>
<dbReference type="AlphaFoldDB" id="A0A6G1DWU3"/>
<feature type="region of interest" description="Disordered" evidence="1">
    <location>
        <begin position="61"/>
        <end position="96"/>
    </location>
</feature>
<gene>
    <name evidence="2" type="ORF">E2562_015110</name>
</gene>
<evidence type="ECO:0000256" key="1">
    <source>
        <dbReference type="SAM" id="MobiDB-lite"/>
    </source>
</evidence>
<keyword evidence="3" id="KW-1185">Reference proteome</keyword>
<dbReference type="EMBL" id="SPHZ02000005">
    <property type="protein sequence ID" value="KAF0916937.1"/>
    <property type="molecule type" value="Genomic_DNA"/>
</dbReference>
<evidence type="ECO:0000313" key="2">
    <source>
        <dbReference type="EMBL" id="KAF0916937.1"/>
    </source>
</evidence>
<reference evidence="2 3" key="1">
    <citation type="submission" date="2019-11" db="EMBL/GenBank/DDBJ databases">
        <title>Whole genome sequence of Oryza granulata.</title>
        <authorList>
            <person name="Li W."/>
        </authorList>
    </citation>
    <scope>NUCLEOTIDE SEQUENCE [LARGE SCALE GENOMIC DNA]</scope>
    <source>
        <strain evidence="3">cv. Menghai</strain>
        <tissue evidence="2">Leaf</tissue>
    </source>
</reference>
<protein>
    <submittedName>
        <fullName evidence="2">Uncharacterized protein</fullName>
    </submittedName>
</protein>
<evidence type="ECO:0000313" key="3">
    <source>
        <dbReference type="Proteomes" id="UP000479710"/>
    </source>
</evidence>
<name>A0A6G1DWU3_9ORYZ</name>
<proteinExistence type="predicted"/>
<sequence>MHKERHQLKGQMAQLHAAATAAGRVVAGEAPLPEKYWRHTSNSLEVFCISGKRFKCHQEGIEEKMKARKPRRQSRDGRASEVEEEKNPQDDALQIL</sequence>
<feature type="compositionally biased region" description="Basic and acidic residues" evidence="1">
    <location>
        <begin position="73"/>
        <end position="89"/>
    </location>
</feature>